<feature type="signal peptide" evidence="2">
    <location>
        <begin position="1"/>
        <end position="16"/>
    </location>
</feature>
<evidence type="ECO:0000256" key="2">
    <source>
        <dbReference type="SAM" id="SignalP"/>
    </source>
</evidence>
<proteinExistence type="predicted"/>
<dbReference type="OrthoDB" id="1734063at2759"/>
<feature type="non-terminal residue" evidence="3">
    <location>
        <position position="751"/>
    </location>
</feature>
<accession>A0A154P590</accession>
<dbReference type="STRING" id="178035.A0A154P590"/>
<feature type="compositionally biased region" description="Basic and acidic residues" evidence="1">
    <location>
        <begin position="386"/>
        <end position="396"/>
    </location>
</feature>
<feature type="compositionally biased region" description="Polar residues" evidence="1">
    <location>
        <begin position="477"/>
        <end position="502"/>
    </location>
</feature>
<feature type="region of interest" description="Disordered" evidence="1">
    <location>
        <begin position="267"/>
        <end position="593"/>
    </location>
</feature>
<evidence type="ECO:0000313" key="4">
    <source>
        <dbReference type="Proteomes" id="UP000076502"/>
    </source>
</evidence>
<feature type="compositionally biased region" description="Basic and acidic residues" evidence="1">
    <location>
        <begin position="428"/>
        <end position="465"/>
    </location>
</feature>
<feature type="compositionally biased region" description="Basic and acidic residues" evidence="1">
    <location>
        <begin position="509"/>
        <end position="525"/>
    </location>
</feature>
<dbReference type="Proteomes" id="UP000076502">
    <property type="component" value="Unassembled WGS sequence"/>
</dbReference>
<feature type="compositionally biased region" description="Basic and acidic residues" evidence="1">
    <location>
        <begin position="694"/>
        <end position="713"/>
    </location>
</feature>
<dbReference type="EMBL" id="KQ434820">
    <property type="protein sequence ID" value="KZC07021.1"/>
    <property type="molecule type" value="Genomic_DNA"/>
</dbReference>
<keyword evidence="2" id="KW-0732">Signal</keyword>
<feature type="non-terminal residue" evidence="3">
    <location>
        <position position="1"/>
    </location>
</feature>
<feature type="compositionally biased region" description="Basic and acidic residues" evidence="1">
    <location>
        <begin position="533"/>
        <end position="565"/>
    </location>
</feature>
<organism evidence="3 4">
    <name type="scientific">Dufourea novaeangliae</name>
    <name type="common">Sweat bee</name>
    <dbReference type="NCBI Taxonomy" id="178035"/>
    <lineage>
        <taxon>Eukaryota</taxon>
        <taxon>Metazoa</taxon>
        <taxon>Ecdysozoa</taxon>
        <taxon>Arthropoda</taxon>
        <taxon>Hexapoda</taxon>
        <taxon>Insecta</taxon>
        <taxon>Pterygota</taxon>
        <taxon>Neoptera</taxon>
        <taxon>Endopterygota</taxon>
        <taxon>Hymenoptera</taxon>
        <taxon>Apocrita</taxon>
        <taxon>Aculeata</taxon>
        <taxon>Apoidea</taxon>
        <taxon>Anthophila</taxon>
        <taxon>Halictidae</taxon>
        <taxon>Rophitinae</taxon>
        <taxon>Dufourea</taxon>
    </lineage>
</organism>
<keyword evidence="4" id="KW-1185">Reference proteome</keyword>
<sequence length="751" mass="86206">LQVCLTLATIFISSHAAFHQGLYDSFPDHDHSWTGHDDHLEFASSERLPSYSSFSHLKKRHPDFGSTSYESPKEWFSPSIKKEPREDKSFKKVVSPFYTITEKDSQKYKDIVLKSGVPYCQETKTKRSFKGKNAKDSLVCYKCRNPKNGATYEQCSYVSQPLAESSNVEEVATMPSVFRSRRSNSDEALASFENSDYKNRDNPYRFSEKLFSDATDEVPAEYRKKDEECEKVVKDTMVCMVCRDKKSNGKYEQCSYVSRPTEKKYAYSKSTLFKNPERSDKEKEDTRKSDREYSEESKPVREISSSEKEEPEKHHEEAKESSNCKKVEKDSKTCTVCKDPETGTNSEKCSYAYQPDDKVYKYSRSKSFGNSQPKSSSKGSPGYSDYTEKSRPEGYSRDYSFPESFYEKPSGSSYFKDKGPRSSYRQADSGDSKSTEEPSGYDRSKSESERIAETIEPSKCKEVQKDSMTCKVCTDPKTGSNSEQCSYKYQPNEKNFAYSKSRSFGGPTKAEDRSYDGSEKKETREPSYSFSPDKGRYSADSDAKQSYGETKRAHSADSDAKRPYREFPSSSETKSESKEEPTTKSPSKVDDRFYDAFKQKAEIQKYLQDFQKEDRSKCKKLMRDKMTCYECVDEKGFRQEECAFVTSESDPEKSEENESKEEPEPGKKVTRSPIIDKRVDDFALDSDASASEDVQVRRDKPAQNSKEESKEVEPYEYVSETRPVFDKVLGFTLPAYMLDTSEQEQEFDKTV</sequence>
<feature type="chain" id="PRO_5007599313" evidence="2">
    <location>
        <begin position="17"/>
        <end position="751"/>
    </location>
</feature>
<reference evidence="3 4" key="1">
    <citation type="submission" date="2015-07" db="EMBL/GenBank/DDBJ databases">
        <title>The genome of Dufourea novaeangliae.</title>
        <authorList>
            <person name="Pan H."/>
            <person name="Kapheim K."/>
        </authorList>
    </citation>
    <scope>NUCLEOTIDE SEQUENCE [LARGE SCALE GENOMIC DNA]</scope>
    <source>
        <strain evidence="3">0120121106</strain>
        <tissue evidence="3">Whole body</tissue>
    </source>
</reference>
<evidence type="ECO:0000256" key="1">
    <source>
        <dbReference type="SAM" id="MobiDB-lite"/>
    </source>
</evidence>
<feature type="compositionally biased region" description="Basic and acidic residues" evidence="1">
    <location>
        <begin position="573"/>
        <end position="593"/>
    </location>
</feature>
<feature type="compositionally biased region" description="Basic and acidic residues" evidence="1">
    <location>
        <begin position="650"/>
        <end position="667"/>
    </location>
</feature>
<evidence type="ECO:0000313" key="3">
    <source>
        <dbReference type="EMBL" id="KZC07021.1"/>
    </source>
</evidence>
<protein>
    <submittedName>
        <fullName evidence="3">Uncharacterized protein</fullName>
    </submittedName>
</protein>
<feature type="compositionally biased region" description="Basic and acidic residues" evidence="1">
    <location>
        <begin position="275"/>
        <end position="332"/>
    </location>
</feature>
<name>A0A154P590_DUFNO</name>
<feature type="region of interest" description="Disordered" evidence="1">
    <location>
        <begin position="643"/>
        <end position="715"/>
    </location>
</feature>
<dbReference type="AlphaFoldDB" id="A0A154P590"/>
<feature type="compositionally biased region" description="Low complexity" evidence="1">
    <location>
        <begin position="371"/>
        <end position="384"/>
    </location>
</feature>
<gene>
    <name evidence="3" type="ORF">WN55_08905</name>
</gene>